<organism evidence="1">
    <name type="scientific">marine sediment metagenome</name>
    <dbReference type="NCBI Taxonomy" id="412755"/>
    <lineage>
        <taxon>unclassified sequences</taxon>
        <taxon>metagenomes</taxon>
        <taxon>ecological metagenomes</taxon>
    </lineage>
</organism>
<gene>
    <name evidence="1" type="ORF">S01H1_70515</name>
</gene>
<sequence>MFSMNDFSVAVEKFYVTAGKTCSIKWRVWFPWNPSAKLAGEPGISREGFDSQTRYVATLDKLHRWRFDYCIGLPAGGG</sequence>
<name>X0XFI2_9ZZZZ</name>
<proteinExistence type="predicted"/>
<reference evidence="1" key="1">
    <citation type="journal article" date="2014" name="Front. Microbiol.">
        <title>High frequency of phylogenetically diverse reductive dehalogenase-homologous genes in deep subseafloor sedimentary metagenomes.</title>
        <authorList>
            <person name="Kawai M."/>
            <person name="Futagami T."/>
            <person name="Toyoda A."/>
            <person name="Takaki Y."/>
            <person name="Nishi S."/>
            <person name="Hori S."/>
            <person name="Arai W."/>
            <person name="Tsubouchi T."/>
            <person name="Morono Y."/>
            <person name="Uchiyama I."/>
            <person name="Ito T."/>
            <person name="Fujiyama A."/>
            <person name="Inagaki F."/>
            <person name="Takami H."/>
        </authorList>
    </citation>
    <scope>NUCLEOTIDE SEQUENCE</scope>
    <source>
        <strain evidence="1">Expedition CK06-06</strain>
    </source>
</reference>
<protein>
    <submittedName>
        <fullName evidence="1">Uncharacterized protein</fullName>
    </submittedName>
</protein>
<evidence type="ECO:0000313" key="1">
    <source>
        <dbReference type="EMBL" id="GAG34162.1"/>
    </source>
</evidence>
<accession>X0XFI2</accession>
<dbReference type="EMBL" id="BARS01046899">
    <property type="protein sequence ID" value="GAG34162.1"/>
    <property type="molecule type" value="Genomic_DNA"/>
</dbReference>
<comment type="caution">
    <text evidence="1">The sequence shown here is derived from an EMBL/GenBank/DDBJ whole genome shotgun (WGS) entry which is preliminary data.</text>
</comment>
<dbReference type="AlphaFoldDB" id="X0XFI2"/>